<evidence type="ECO:0000313" key="7">
    <source>
        <dbReference type="Proteomes" id="UP000028545"/>
    </source>
</evidence>
<keyword evidence="2 5" id="KW-0812">Transmembrane</keyword>
<comment type="subcellular location">
    <subcellularLocation>
        <location evidence="1">Membrane</location>
        <topology evidence="1">Multi-pass membrane protein</topology>
    </subcellularLocation>
</comment>
<keyword evidence="7" id="KW-1185">Reference proteome</keyword>
<feature type="transmembrane region" description="Helical" evidence="5">
    <location>
        <begin position="88"/>
        <end position="108"/>
    </location>
</feature>
<evidence type="ECO:0000256" key="5">
    <source>
        <dbReference type="SAM" id="Phobius"/>
    </source>
</evidence>
<comment type="caution">
    <text evidence="6">The sequence shown here is derived from an EMBL/GenBank/DDBJ whole genome shotgun (WGS) entry which is preliminary data.</text>
</comment>
<reference evidence="6 7" key="1">
    <citation type="journal article" date="2014" name="Genome Announc.">
        <title>Draft genome sequence of the pathogenic fungus Scedosporium apiospermum.</title>
        <authorList>
            <person name="Vandeputte P."/>
            <person name="Ghamrawi S."/>
            <person name="Rechenmann M."/>
            <person name="Iltis A."/>
            <person name="Giraud S."/>
            <person name="Fleury M."/>
            <person name="Thornton C."/>
            <person name="Delhaes L."/>
            <person name="Meyer W."/>
            <person name="Papon N."/>
            <person name="Bouchara J.P."/>
        </authorList>
    </citation>
    <scope>NUCLEOTIDE SEQUENCE [LARGE SCALE GENOMIC DNA]</scope>
    <source>
        <strain evidence="6 7">IHEM 14462</strain>
    </source>
</reference>
<evidence type="ECO:0000313" key="6">
    <source>
        <dbReference type="EMBL" id="KEZ39195.1"/>
    </source>
</evidence>
<dbReference type="InterPro" id="IPR052786">
    <property type="entry name" value="Spore_wall_assembly"/>
</dbReference>
<dbReference type="Pfam" id="PF07264">
    <property type="entry name" value="EI24"/>
    <property type="match status" value="1"/>
</dbReference>
<sequence>MPRSRRKSAVGTIQSTAQEVLQEDYDKAKILVADAAKSRAYLYPVKGFFYFVTRPSIWKPFAAQIGPYLLLSITIVLALFFFTYLPQLAVLVFVNGPLAVFTTVVLILSESATLTNLISRNWLLHDALIDTFDGTLVSRNATAIVEEGRELKPGSTAMERLGNIIKTPLERFSVKSIVRYVMYLPLNFIPVIGTVMFLVLQGRARGKIIHVRYFQLKRWPESRQSDWLRIHVAPYTAFGLVATLLEMIPFLSILFAFTNTVGAALWAADIEANQLSMALDDISAANGKGSKGSAKKTD</sequence>
<protein>
    <recommendedName>
        <fullName evidence="8">Outer spore wall protein RRT8</fullName>
    </recommendedName>
</protein>
<evidence type="ECO:0000256" key="4">
    <source>
        <dbReference type="ARBA" id="ARBA00023136"/>
    </source>
</evidence>
<dbReference type="VEuPathDB" id="FungiDB:SAPIO_CDS9856"/>
<dbReference type="EMBL" id="JOWA01000154">
    <property type="protein sequence ID" value="KEZ39195.1"/>
    <property type="molecule type" value="Genomic_DNA"/>
</dbReference>
<dbReference type="KEGG" id="sapo:SAPIO_CDS9856"/>
<feature type="transmembrane region" description="Helical" evidence="5">
    <location>
        <begin position="180"/>
        <end position="200"/>
    </location>
</feature>
<dbReference type="OrthoDB" id="10012223at2759"/>
<dbReference type="InterPro" id="IPR059112">
    <property type="entry name" value="CysZ/EI24"/>
</dbReference>
<evidence type="ECO:0000256" key="3">
    <source>
        <dbReference type="ARBA" id="ARBA00022989"/>
    </source>
</evidence>
<proteinExistence type="predicted"/>
<dbReference type="Proteomes" id="UP000028545">
    <property type="component" value="Unassembled WGS sequence"/>
</dbReference>
<keyword evidence="3 5" id="KW-1133">Transmembrane helix</keyword>
<dbReference type="GO" id="GO:0005619">
    <property type="term" value="C:ascospore wall"/>
    <property type="evidence" value="ECO:0007669"/>
    <property type="project" value="TreeGrafter"/>
</dbReference>
<evidence type="ECO:0000256" key="2">
    <source>
        <dbReference type="ARBA" id="ARBA00022692"/>
    </source>
</evidence>
<dbReference type="AlphaFoldDB" id="A0A084FVT3"/>
<name>A0A084FVT3_PSEDA</name>
<dbReference type="GO" id="GO:0005628">
    <property type="term" value="C:prospore membrane"/>
    <property type="evidence" value="ECO:0007669"/>
    <property type="project" value="TreeGrafter"/>
</dbReference>
<evidence type="ECO:0008006" key="8">
    <source>
        <dbReference type="Google" id="ProtNLM"/>
    </source>
</evidence>
<keyword evidence="4 5" id="KW-0472">Membrane</keyword>
<dbReference type="RefSeq" id="XP_016638994.1">
    <property type="nucleotide sequence ID" value="XM_016791150.1"/>
</dbReference>
<feature type="transmembrane region" description="Helical" evidence="5">
    <location>
        <begin position="61"/>
        <end position="82"/>
    </location>
</feature>
<gene>
    <name evidence="6" type="ORF">SAPIO_CDS9856</name>
</gene>
<dbReference type="GO" id="GO:0005811">
    <property type="term" value="C:lipid droplet"/>
    <property type="evidence" value="ECO:0007669"/>
    <property type="project" value="TreeGrafter"/>
</dbReference>
<evidence type="ECO:0000256" key="1">
    <source>
        <dbReference type="ARBA" id="ARBA00004141"/>
    </source>
</evidence>
<dbReference type="PANTHER" id="PTHR34292">
    <property type="entry name" value="OUTER SPORE WALL PROTEIN LDS1"/>
    <property type="match status" value="1"/>
</dbReference>
<dbReference type="OMA" id="GRYFQLK"/>
<accession>A0A084FVT3</accession>
<dbReference type="GeneID" id="27728928"/>
<organism evidence="6 7">
    <name type="scientific">Pseudallescheria apiosperma</name>
    <name type="common">Scedosporium apiospermum</name>
    <dbReference type="NCBI Taxonomy" id="563466"/>
    <lineage>
        <taxon>Eukaryota</taxon>
        <taxon>Fungi</taxon>
        <taxon>Dikarya</taxon>
        <taxon>Ascomycota</taxon>
        <taxon>Pezizomycotina</taxon>
        <taxon>Sordariomycetes</taxon>
        <taxon>Hypocreomycetidae</taxon>
        <taxon>Microascales</taxon>
        <taxon>Microascaceae</taxon>
        <taxon>Scedosporium</taxon>
    </lineage>
</organism>
<dbReference type="PANTHER" id="PTHR34292:SF2">
    <property type="entry name" value="OUTER SPORE WALL PROTEIN LDS1"/>
    <property type="match status" value="1"/>
</dbReference>
<dbReference type="HOGENOM" id="CLU_062645_0_0_1"/>